<dbReference type="RefSeq" id="XP_031027283.1">
    <property type="nucleotide sequence ID" value="XM_031166759.1"/>
</dbReference>
<dbReference type="STRING" id="1806994.A0A507CHX0"/>
<gene>
    <name evidence="4" type="ORF">SmJEL517_g00831</name>
</gene>
<evidence type="ECO:0000313" key="5">
    <source>
        <dbReference type="Proteomes" id="UP000319731"/>
    </source>
</evidence>
<reference evidence="4 5" key="1">
    <citation type="journal article" date="2019" name="Sci. Rep.">
        <title>Comparative genomics of chytrid fungi reveal insights into the obligate biotrophic and pathogenic lifestyle of Synchytrium endobioticum.</title>
        <authorList>
            <person name="van de Vossenberg B.T.L.H."/>
            <person name="Warris S."/>
            <person name="Nguyen H.D.T."/>
            <person name="van Gent-Pelzer M.P.E."/>
            <person name="Joly D.L."/>
            <person name="van de Geest H.C."/>
            <person name="Bonants P.J.M."/>
            <person name="Smith D.S."/>
            <person name="Levesque C.A."/>
            <person name="van der Lee T.A.J."/>
        </authorList>
    </citation>
    <scope>NUCLEOTIDE SEQUENCE [LARGE SCALE GENOMIC DNA]</scope>
    <source>
        <strain evidence="4 5">JEL517</strain>
    </source>
</reference>
<organism evidence="4 5">
    <name type="scientific">Synchytrium microbalum</name>
    <dbReference type="NCBI Taxonomy" id="1806994"/>
    <lineage>
        <taxon>Eukaryota</taxon>
        <taxon>Fungi</taxon>
        <taxon>Fungi incertae sedis</taxon>
        <taxon>Chytridiomycota</taxon>
        <taxon>Chytridiomycota incertae sedis</taxon>
        <taxon>Chytridiomycetes</taxon>
        <taxon>Synchytriales</taxon>
        <taxon>Synchytriaceae</taxon>
        <taxon>Synchytrium</taxon>
    </lineage>
</organism>
<dbReference type="AlphaFoldDB" id="A0A507CHX0"/>
<feature type="compositionally biased region" description="Low complexity" evidence="1">
    <location>
        <begin position="695"/>
        <end position="704"/>
    </location>
</feature>
<dbReference type="EMBL" id="QEAO01000003">
    <property type="protein sequence ID" value="TPX37213.1"/>
    <property type="molecule type" value="Genomic_DNA"/>
</dbReference>
<sequence>MLPRSTSLCIALLAWCSIVRAFPQDPCPIRPNSYDANVNYFANNQATVSYAKYFTITYTNTYKIVNITATSPPTVFVLYLCNNPQPNVTGIPATNYVSIPVRSAAFADMPSIRYIERFGQGGSVTSATNLDDIISPCMQTAVTNGSIQALPSSGVPPVSADILFAGTLFAGSSALPPQVPTLYQSEITPMARFEWIKLFAAFYNLDDWTGRLFSRVAGEYTCIVSGVSGFVGQTNLPIVAWLKLENGRYVSPDEAYSQQLIKDAAGIPIAMPDSGYFVDQTNMLVGVLAADYLLDNTAVGGTNDDSSVPIQDGVYTFESFQTNYGMTYQAGISVPYKFYNNRAVYRADRTRTPKAYDAWPLWYPAQPISSLLDVVEMIHGPYTNLTFPTYFRNISSNTQAYEFLNPTCDVPLYKIPDLPTTSCAIALADGDTVQPPQFGWVPDAQSIFVPLPGAETPAAPNNGSKYAELIAAVVVGLFIFLLVLFGLAWWCYRRGRNTGEKHNFQVKMPRAVRRHLKGKRPDRDGDGSRNKSFFGPSSRGNFPVLTGGAGRWNKMPEDKTTIFDASPWDDSVSTAAPGMPVRVIVEGDPIVDPFENTTTSRSRSYTGRNNNSSNSNGGKKVTSNGTLSYKSTTFKQPSNADIERNFAPSSEEDDEPEEIEMRSPPVNPWTDRPNDSGAEVGTDNESRRGGKKRNGNSGNNIGSSVKTFGKGIMDNMRNQHQQSLLTKFGKERGEGSGFLIKGEQLP</sequence>
<keyword evidence="2" id="KW-0812">Transmembrane</keyword>
<dbReference type="OrthoDB" id="2130912at2759"/>
<comment type="caution">
    <text evidence="4">The sequence shown here is derived from an EMBL/GenBank/DDBJ whole genome shotgun (WGS) entry which is preliminary data.</text>
</comment>
<dbReference type="GeneID" id="42002056"/>
<protein>
    <recommendedName>
        <fullName evidence="6">Peptidase A1 domain-containing protein</fullName>
    </recommendedName>
</protein>
<feature type="compositionally biased region" description="Basic and acidic residues" evidence="1">
    <location>
        <begin position="519"/>
        <end position="529"/>
    </location>
</feature>
<feature type="region of interest" description="Disordered" evidence="1">
    <location>
        <begin position="591"/>
        <end position="711"/>
    </location>
</feature>
<evidence type="ECO:0000313" key="4">
    <source>
        <dbReference type="EMBL" id="TPX37213.1"/>
    </source>
</evidence>
<feature type="chain" id="PRO_5021379145" description="Peptidase A1 domain-containing protein" evidence="3">
    <location>
        <begin position="22"/>
        <end position="746"/>
    </location>
</feature>
<feature type="compositionally biased region" description="Low complexity" evidence="1">
    <location>
        <begin position="596"/>
        <end position="625"/>
    </location>
</feature>
<keyword evidence="2" id="KW-1133">Transmembrane helix</keyword>
<feature type="compositionally biased region" description="Polar residues" evidence="1">
    <location>
        <begin position="626"/>
        <end position="639"/>
    </location>
</feature>
<proteinExistence type="predicted"/>
<dbReference type="Proteomes" id="UP000319731">
    <property type="component" value="Unassembled WGS sequence"/>
</dbReference>
<keyword evidence="2" id="KW-0472">Membrane</keyword>
<feature type="region of interest" description="Disordered" evidence="1">
    <location>
        <begin position="510"/>
        <end position="556"/>
    </location>
</feature>
<name>A0A507CHX0_9FUNG</name>
<evidence type="ECO:0008006" key="6">
    <source>
        <dbReference type="Google" id="ProtNLM"/>
    </source>
</evidence>
<evidence type="ECO:0000256" key="3">
    <source>
        <dbReference type="SAM" id="SignalP"/>
    </source>
</evidence>
<keyword evidence="5" id="KW-1185">Reference proteome</keyword>
<feature type="transmembrane region" description="Helical" evidence="2">
    <location>
        <begin position="469"/>
        <end position="492"/>
    </location>
</feature>
<evidence type="ECO:0000256" key="2">
    <source>
        <dbReference type="SAM" id="Phobius"/>
    </source>
</evidence>
<dbReference type="PANTHER" id="PTHR38360:SF1">
    <property type="entry name" value="F12P19.7"/>
    <property type="match status" value="1"/>
</dbReference>
<evidence type="ECO:0000256" key="1">
    <source>
        <dbReference type="SAM" id="MobiDB-lite"/>
    </source>
</evidence>
<accession>A0A507CHX0</accession>
<keyword evidence="3" id="KW-0732">Signal</keyword>
<feature type="signal peptide" evidence="3">
    <location>
        <begin position="1"/>
        <end position="21"/>
    </location>
</feature>
<dbReference type="PANTHER" id="PTHR38360">
    <property type="entry name" value="OS03G0120000 PROTEIN"/>
    <property type="match status" value="1"/>
</dbReference>